<comment type="caution">
    <text evidence="2">The sequence shown here is derived from an EMBL/GenBank/DDBJ whole genome shotgun (WGS) entry which is preliminary data.</text>
</comment>
<dbReference type="Proteomes" id="UP000621500">
    <property type="component" value="Unassembled WGS sequence"/>
</dbReference>
<keyword evidence="3" id="KW-1185">Reference proteome</keyword>
<dbReference type="SUPFAM" id="SSF53335">
    <property type="entry name" value="S-adenosyl-L-methionine-dependent methyltransferases"/>
    <property type="match status" value="1"/>
</dbReference>
<dbReference type="InterPro" id="IPR013216">
    <property type="entry name" value="Methyltransf_11"/>
</dbReference>
<evidence type="ECO:0000313" key="3">
    <source>
        <dbReference type="Proteomes" id="UP000621500"/>
    </source>
</evidence>
<dbReference type="EMBL" id="BONX01000062">
    <property type="protein sequence ID" value="GIH00934.1"/>
    <property type="molecule type" value="Genomic_DNA"/>
</dbReference>
<accession>A0ABQ4F1Z3</accession>
<dbReference type="InterPro" id="IPR029063">
    <property type="entry name" value="SAM-dependent_MTases_sf"/>
</dbReference>
<feature type="domain" description="Methyltransferase type 11" evidence="1">
    <location>
        <begin position="70"/>
        <end position="157"/>
    </location>
</feature>
<dbReference type="Pfam" id="PF08241">
    <property type="entry name" value="Methyltransf_11"/>
    <property type="match status" value="1"/>
</dbReference>
<gene>
    <name evidence="2" type="ORF">Pma05_75060</name>
</gene>
<dbReference type="RefSeq" id="WP_203862233.1">
    <property type="nucleotide sequence ID" value="NZ_BAAAZQ010000033.1"/>
</dbReference>
<sequence>MKTTAGQDQLDDLVAFYMRELGDRESIFDVWERGEAYGDSVTPATWSPEYRRWIGQILVEALDGDPAGLLSLGSGNAAVEADLVAAGHRVLAVDALPRAVELATAKGVPAVCADLTRWVPEDDFAAVYLDGVLGHLHASDAVAPVLARVHDWLDRTGQPGTLVVSNDSPASGTATCPAPGVNGFHWLSLDYLVDAAYAAGFASVTGLTYRYHRPISGERTRSVAVARAR</sequence>
<protein>
    <recommendedName>
        <fullName evidence="1">Methyltransferase type 11 domain-containing protein</fullName>
    </recommendedName>
</protein>
<reference evidence="2 3" key="1">
    <citation type="submission" date="2021-01" db="EMBL/GenBank/DDBJ databases">
        <title>Whole genome shotgun sequence of Plantactinospora mayteni NBRC 109088.</title>
        <authorList>
            <person name="Komaki H."/>
            <person name="Tamura T."/>
        </authorList>
    </citation>
    <scope>NUCLEOTIDE SEQUENCE [LARGE SCALE GENOMIC DNA]</scope>
    <source>
        <strain evidence="2 3">NBRC 109088</strain>
    </source>
</reference>
<organism evidence="2 3">
    <name type="scientific">Plantactinospora mayteni</name>
    <dbReference type="NCBI Taxonomy" id="566021"/>
    <lineage>
        <taxon>Bacteria</taxon>
        <taxon>Bacillati</taxon>
        <taxon>Actinomycetota</taxon>
        <taxon>Actinomycetes</taxon>
        <taxon>Micromonosporales</taxon>
        <taxon>Micromonosporaceae</taxon>
        <taxon>Plantactinospora</taxon>
    </lineage>
</organism>
<evidence type="ECO:0000313" key="2">
    <source>
        <dbReference type="EMBL" id="GIH00934.1"/>
    </source>
</evidence>
<proteinExistence type="predicted"/>
<dbReference type="CDD" id="cd02440">
    <property type="entry name" value="AdoMet_MTases"/>
    <property type="match status" value="1"/>
</dbReference>
<name>A0ABQ4F1Z3_9ACTN</name>
<dbReference type="Gene3D" id="3.40.50.150">
    <property type="entry name" value="Vaccinia Virus protein VP39"/>
    <property type="match status" value="1"/>
</dbReference>
<evidence type="ECO:0000259" key="1">
    <source>
        <dbReference type="Pfam" id="PF08241"/>
    </source>
</evidence>